<dbReference type="GO" id="GO:0003824">
    <property type="term" value="F:catalytic activity"/>
    <property type="evidence" value="ECO:0007669"/>
    <property type="project" value="InterPro"/>
</dbReference>
<feature type="domain" description="Endonuclease/exonuclease/phosphatase" evidence="1">
    <location>
        <begin position="65"/>
        <end position="334"/>
    </location>
</feature>
<dbReference type="InterPro" id="IPR005135">
    <property type="entry name" value="Endo/exonuclease/phosphatase"/>
</dbReference>
<evidence type="ECO:0000259" key="1">
    <source>
        <dbReference type="Pfam" id="PF03372"/>
    </source>
</evidence>
<dbReference type="Pfam" id="PF03372">
    <property type="entry name" value="Exo_endo_phos"/>
    <property type="match status" value="1"/>
</dbReference>
<reference evidence="2 3" key="1">
    <citation type="submission" date="2017-05" db="EMBL/GenBank/DDBJ databases">
        <authorList>
            <person name="Song R."/>
            <person name="Chenine A.L."/>
            <person name="Ruprecht R.M."/>
        </authorList>
    </citation>
    <scope>NUCLEOTIDE SEQUENCE [LARGE SCALE GENOMIC DNA]</scope>
    <source>
        <strain evidence="2 3">CECT 8898</strain>
    </source>
</reference>
<dbReference type="SUPFAM" id="SSF56219">
    <property type="entry name" value="DNase I-like"/>
    <property type="match status" value="1"/>
</dbReference>
<proteinExistence type="predicted"/>
<dbReference type="Proteomes" id="UP000207598">
    <property type="component" value="Unassembled WGS sequence"/>
</dbReference>
<dbReference type="PANTHER" id="PTHR14859">
    <property type="entry name" value="CALCOFLUOR WHITE HYPERSENSITIVE PROTEIN PRECURSOR"/>
    <property type="match status" value="1"/>
</dbReference>
<accession>A0A238K1P8</accession>
<sequence>MRPILTRTVAEMETPSAALRAEAIAQGGSAAFSARAQADWPCLTTVELRQPPSPLPPPRQLTVAAWNIERCKRVEDSADLLRATGADVVLATEVDLGMARSSQRHTVRDLAQDLGFGYAFGTEFVELGTGDPVETALFADVPNDHGLHGNAILSRYPLENVALIPLDAGGMWFVSQPKSDGQLRLGGRMALAAQIVTAAGPLTIAAAHYESESDAQGRATQTRAFLDGLHHTYGDGPAVLGGDLNTNRLMDGTRTGAQAVQTPAAAEPCFDVFADHGFDWRACNTGQVTLRAAPGKPVRYPLPILDWLFTRRVAPSDPRVHAALSPAGHYLSDHELLSVRIAP</sequence>
<organism evidence="2 3">
    <name type="scientific">Maliponia aquimaris</name>
    <dbReference type="NCBI Taxonomy" id="1673631"/>
    <lineage>
        <taxon>Bacteria</taxon>
        <taxon>Pseudomonadati</taxon>
        <taxon>Pseudomonadota</taxon>
        <taxon>Alphaproteobacteria</taxon>
        <taxon>Rhodobacterales</taxon>
        <taxon>Paracoccaceae</taxon>
        <taxon>Maliponia</taxon>
    </lineage>
</organism>
<gene>
    <name evidence="2" type="ORF">MAA8898_01071</name>
</gene>
<dbReference type="Gene3D" id="3.60.10.10">
    <property type="entry name" value="Endonuclease/exonuclease/phosphatase"/>
    <property type="match status" value="1"/>
</dbReference>
<dbReference type="AlphaFoldDB" id="A0A238K1P8"/>
<name>A0A238K1P8_9RHOB</name>
<dbReference type="GO" id="GO:0006506">
    <property type="term" value="P:GPI anchor biosynthetic process"/>
    <property type="evidence" value="ECO:0007669"/>
    <property type="project" value="TreeGrafter"/>
</dbReference>
<dbReference type="InterPro" id="IPR051916">
    <property type="entry name" value="GPI-anchor_lipid_remodeler"/>
</dbReference>
<dbReference type="InterPro" id="IPR036691">
    <property type="entry name" value="Endo/exonu/phosph_ase_sf"/>
</dbReference>
<keyword evidence="3" id="KW-1185">Reference proteome</keyword>
<dbReference type="PANTHER" id="PTHR14859:SF1">
    <property type="entry name" value="PGAP2-INTERACTING PROTEIN"/>
    <property type="match status" value="1"/>
</dbReference>
<dbReference type="RefSeq" id="WP_094019922.1">
    <property type="nucleotide sequence ID" value="NZ_FXYF01000002.1"/>
</dbReference>
<dbReference type="GO" id="GO:0016020">
    <property type="term" value="C:membrane"/>
    <property type="evidence" value="ECO:0007669"/>
    <property type="project" value="GOC"/>
</dbReference>
<evidence type="ECO:0000313" key="3">
    <source>
        <dbReference type="Proteomes" id="UP000207598"/>
    </source>
</evidence>
<dbReference type="OrthoDB" id="8047712at2"/>
<evidence type="ECO:0000313" key="2">
    <source>
        <dbReference type="EMBL" id="SMX36841.1"/>
    </source>
</evidence>
<protein>
    <recommendedName>
        <fullName evidence="1">Endonuclease/exonuclease/phosphatase domain-containing protein</fullName>
    </recommendedName>
</protein>
<dbReference type="EMBL" id="FXYF01000002">
    <property type="protein sequence ID" value="SMX36841.1"/>
    <property type="molecule type" value="Genomic_DNA"/>
</dbReference>